<dbReference type="Pfam" id="PF09827">
    <property type="entry name" value="CRISPR_Cas2"/>
    <property type="match status" value="1"/>
</dbReference>
<dbReference type="GO" id="GO:0051607">
    <property type="term" value="P:defense response to virus"/>
    <property type="evidence" value="ECO:0007669"/>
    <property type="project" value="UniProtKB-UniRule"/>
</dbReference>
<comment type="function">
    <text evidence="9">CRISPR (clustered regularly interspaced short palindromic repeat), is an adaptive immune system that provides protection against mobile genetic elements (viruses, transposable elements and conjugative plasmids). CRISPR clusters contain sequences complementary to antecedent mobile elements and target invading nucleic acids. CRISPR clusters are transcribed and processed into CRISPR RNA (crRNA). Functions as a ssRNA-specific endoribonuclease. Involved in the integration of spacer DNA into the CRISPR cassette.</text>
</comment>
<dbReference type="Proteomes" id="UP000214880">
    <property type="component" value="Unassembled WGS sequence"/>
</dbReference>
<evidence type="ECO:0000256" key="7">
    <source>
        <dbReference type="ARBA" id="ARBA00022842"/>
    </source>
</evidence>
<dbReference type="SUPFAM" id="SSF143430">
    <property type="entry name" value="TTP0101/SSO1404-like"/>
    <property type="match status" value="1"/>
</dbReference>
<keyword evidence="5 9" id="KW-0255">Endonuclease</keyword>
<dbReference type="GO" id="GO:0043571">
    <property type="term" value="P:maintenance of CRISPR repeat elements"/>
    <property type="evidence" value="ECO:0007669"/>
    <property type="project" value="UniProtKB-UniRule"/>
</dbReference>
<dbReference type="PANTHER" id="PTHR34405:SF1">
    <property type="entry name" value="CRISPR-ASSOCIATED ENDORIBONUCLEASE CAS2"/>
    <property type="match status" value="1"/>
</dbReference>
<evidence type="ECO:0000256" key="8">
    <source>
        <dbReference type="ARBA" id="ARBA00023118"/>
    </source>
</evidence>
<dbReference type="GO" id="GO:0016787">
    <property type="term" value="F:hydrolase activity"/>
    <property type="evidence" value="ECO:0007669"/>
    <property type="project" value="UniProtKB-KW"/>
</dbReference>
<dbReference type="EC" id="3.1.-.-" evidence="9"/>
<dbReference type="HAMAP" id="MF_01471">
    <property type="entry name" value="Cas2"/>
    <property type="match status" value="1"/>
</dbReference>
<evidence type="ECO:0000313" key="11">
    <source>
        <dbReference type="Proteomes" id="UP000214880"/>
    </source>
</evidence>
<comment type="similarity">
    <text evidence="2 9">Belongs to the CRISPR-associated endoribonuclease Cas2 protein family.</text>
</comment>
<evidence type="ECO:0000256" key="1">
    <source>
        <dbReference type="ARBA" id="ARBA00001946"/>
    </source>
</evidence>
<dbReference type="EMBL" id="FNHB01000005">
    <property type="protein sequence ID" value="SDM55245.1"/>
    <property type="molecule type" value="Genomic_DNA"/>
</dbReference>
<organism evidence="10 11">
    <name type="scientific">Dendrosporobacter quercicolus</name>
    <dbReference type="NCBI Taxonomy" id="146817"/>
    <lineage>
        <taxon>Bacteria</taxon>
        <taxon>Bacillati</taxon>
        <taxon>Bacillota</taxon>
        <taxon>Negativicutes</taxon>
        <taxon>Selenomonadales</taxon>
        <taxon>Sporomusaceae</taxon>
        <taxon>Dendrosporobacter</taxon>
    </lineage>
</organism>
<dbReference type="CDD" id="cd09725">
    <property type="entry name" value="Cas2_I_II_III"/>
    <property type="match status" value="1"/>
</dbReference>
<name>A0A1G9U6Q7_9FIRM</name>
<dbReference type="InterPro" id="IPR019199">
    <property type="entry name" value="Virulence_VapD/CRISPR_Cas2"/>
</dbReference>
<dbReference type="AlphaFoldDB" id="A0A1G9U6Q7"/>
<evidence type="ECO:0000313" key="10">
    <source>
        <dbReference type="EMBL" id="SDM55245.1"/>
    </source>
</evidence>
<keyword evidence="3 9" id="KW-0540">Nuclease</keyword>
<keyword evidence="11" id="KW-1185">Reference proteome</keyword>
<evidence type="ECO:0000256" key="6">
    <source>
        <dbReference type="ARBA" id="ARBA00022801"/>
    </source>
</evidence>
<dbReference type="PANTHER" id="PTHR34405">
    <property type="entry name" value="CRISPR-ASSOCIATED ENDORIBONUCLEASE CAS2"/>
    <property type="match status" value="1"/>
</dbReference>
<keyword evidence="6 9" id="KW-0378">Hydrolase</keyword>
<accession>A0A1G9U6Q7</accession>
<feature type="binding site" evidence="9">
    <location>
        <position position="14"/>
    </location>
    <ligand>
        <name>Mg(2+)</name>
        <dbReference type="ChEBI" id="CHEBI:18420"/>
        <note>catalytic</note>
    </ligand>
</feature>
<proteinExistence type="inferred from homology"/>
<keyword evidence="8 9" id="KW-0051">Antiviral defense</keyword>
<gene>
    <name evidence="9" type="primary">cas2</name>
    <name evidence="10" type="ORF">SAMN04488502_105198</name>
</gene>
<comment type="subunit">
    <text evidence="9">Homodimer, forms a heterotetramer with a Cas1 homodimer.</text>
</comment>
<dbReference type="RefSeq" id="WP_092073180.1">
    <property type="nucleotide sequence ID" value="NZ_FNHB01000005.1"/>
</dbReference>
<keyword evidence="7 9" id="KW-0460">Magnesium</keyword>
<dbReference type="GO" id="GO:0004521">
    <property type="term" value="F:RNA endonuclease activity"/>
    <property type="evidence" value="ECO:0007669"/>
    <property type="project" value="InterPro"/>
</dbReference>
<keyword evidence="4 9" id="KW-0479">Metal-binding</keyword>
<evidence type="ECO:0000256" key="4">
    <source>
        <dbReference type="ARBA" id="ARBA00022723"/>
    </source>
</evidence>
<dbReference type="OrthoDB" id="279819at2"/>
<sequence>MSNVNYNYAFIFYDIGEKRVQKVFKICKRYFKHHQKSVFRGHITPANLIELKNELNKIIDKEEDFITVIKLKSKADFSEDVLGSDHKKTESLII</sequence>
<evidence type="ECO:0000256" key="9">
    <source>
        <dbReference type="HAMAP-Rule" id="MF_01471"/>
    </source>
</evidence>
<dbReference type="STRING" id="146817.SAMN04488502_105198"/>
<evidence type="ECO:0000256" key="2">
    <source>
        <dbReference type="ARBA" id="ARBA00009959"/>
    </source>
</evidence>
<dbReference type="GO" id="GO:0046872">
    <property type="term" value="F:metal ion binding"/>
    <property type="evidence" value="ECO:0007669"/>
    <property type="project" value="UniProtKB-UniRule"/>
</dbReference>
<evidence type="ECO:0000256" key="3">
    <source>
        <dbReference type="ARBA" id="ARBA00022722"/>
    </source>
</evidence>
<dbReference type="Gene3D" id="3.30.70.240">
    <property type="match status" value="1"/>
</dbReference>
<reference evidence="10 11" key="1">
    <citation type="submission" date="2016-10" db="EMBL/GenBank/DDBJ databases">
        <authorList>
            <person name="de Groot N.N."/>
        </authorList>
    </citation>
    <scope>NUCLEOTIDE SEQUENCE [LARGE SCALE GENOMIC DNA]</scope>
    <source>
        <strain evidence="10 11">DSM 1736</strain>
    </source>
</reference>
<comment type="cofactor">
    <cofactor evidence="1 9">
        <name>Mg(2+)</name>
        <dbReference type="ChEBI" id="CHEBI:18420"/>
    </cofactor>
</comment>
<dbReference type="InterPro" id="IPR021127">
    <property type="entry name" value="CRISPR_associated_Cas2"/>
</dbReference>
<dbReference type="NCBIfam" id="TIGR01573">
    <property type="entry name" value="cas2"/>
    <property type="match status" value="1"/>
</dbReference>
<evidence type="ECO:0000256" key="5">
    <source>
        <dbReference type="ARBA" id="ARBA00022759"/>
    </source>
</evidence>
<protein>
    <recommendedName>
        <fullName evidence="9">CRISPR-associated endoribonuclease Cas2</fullName>
        <ecNumber evidence="9">3.1.-.-</ecNumber>
    </recommendedName>
</protein>